<evidence type="ECO:0000313" key="2">
    <source>
        <dbReference type="Proteomes" id="UP000240912"/>
    </source>
</evidence>
<dbReference type="EMBL" id="PYLS01000006">
    <property type="protein sequence ID" value="PST82219.1"/>
    <property type="molecule type" value="Genomic_DNA"/>
</dbReference>
<organism evidence="1 2">
    <name type="scientific">Pedobacter yulinensis</name>
    <dbReference type="NCBI Taxonomy" id="2126353"/>
    <lineage>
        <taxon>Bacteria</taxon>
        <taxon>Pseudomonadati</taxon>
        <taxon>Bacteroidota</taxon>
        <taxon>Sphingobacteriia</taxon>
        <taxon>Sphingobacteriales</taxon>
        <taxon>Sphingobacteriaceae</taxon>
        <taxon>Pedobacter</taxon>
    </lineage>
</organism>
<protein>
    <submittedName>
        <fullName evidence="1">Uncharacterized protein</fullName>
    </submittedName>
</protein>
<keyword evidence="2" id="KW-1185">Reference proteome</keyword>
<comment type="caution">
    <text evidence="1">The sequence shown here is derived from an EMBL/GenBank/DDBJ whole genome shotgun (WGS) entry which is preliminary data.</text>
</comment>
<proteinExistence type="predicted"/>
<reference evidence="1 2" key="1">
    <citation type="submission" date="2018-03" db="EMBL/GenBank/DDBJ databases">
        <authorList>
            <person name="Keele B.F."/>
        </authorList>
    </citation>
    <scope>NUCLEOTIDE SEQUENCE [LARGE SCALE GENOMIC DNA]</scope>
    <source>
        <strain evidence="1 2">YL28-9</strain>
    </source>
</reference>
<sequence>MTADFRLPAGQIWGKVRGFMTKILSSKGLDEERACCCSHTKTGREGRPPVAEMRIIRDQDMPGSGLFSVSAPGNFYAFFWVGLMIWQRSSLQTISNMTGFSGAEMALKRLSQMSRCGLEDPEKALVFRCRRQIISAIFPELGGHLTRVFRGVVNSPRQAFF</sequence>
<dbReference type="AlphaFoldDB" id="A0A2T3HIF2"/>
<accession>A0A2T3HIF2</accession>
<evidence type="ECO:0000313" key="1">
    <source>
        <dbReference type="EMBL" id="PST82219.1"/>
    </source>
</evidence>
<gene>
    <name evidence="1" type="ORF">C7T94_15585</name>
</gene>
<name>A0A2T3HIF2_9SPHI</name>
<dbReference type="Proteomes" id="UP000240912">
    <property type="component" value="Unassembled WGS sequence"/>
</dbReference>